<dbReference type="EMBL" id="JAGETX010000009">
    <property type="protein sequence ID" value="MBO3272090.1"/>
    <property type="molecule type" value="Genomic_DNA"/>
</dbReference>
<name>A0ABS3TEK5_9BACT</name>
<evidence type="ECO:0000256" key="2">
    <source>
        <dbReference type="SAM" id="SignalP"/>
    </source>
</evidence>
<keyword evidence="2" id="KW-0732">Signal</keyword>
<evidence type="ECO:0000313" key="5">
    <source>
        <dbReference type="Proteomes" id="UP000670527"/>
    </source>
</evidence>
<feature type="signal peptide" evidence="2">
    <location>
        <begin position="1"/>
        <end position="22"/>
    </location>
</feature>
<dbReference type="RefSeq" id="WP_208308363.1">
    <property type="nucleotide sequence ID" value="NZ_JAGETX010000009.1"/>
</dbReference>
<dbReference type="Proteomes" id="UP000670527">
    <property type="component" value="Unassembled WGS sequence"/>
</dbReference>
<accession>A0ABS3TEK5</accession>
<dbReference type="Pfam" id="PF19335">
    <property type="entry name" value="HMBD"/>
    <property type="match status" value="1"/>
</dbReference>
<feature type="chain" id="PRO_5046306963" description="Heavy metal binding domain-containing protein" evidence="2">
    <location>
        <begin position="23"/>
        <end position="179"/>
    </location>
</feature>
<feature type="domain" description="Heavy metal binding" evidence="3">
    <location>
        <begin position="152"/>
        <end position="177"/>
    </location>
</feature>
<proteinExistence type="predicted"/>
<evidence type="ECO:0000256" key="1">
    <source>
        <dbReference type="SAM" id="MobiDB-lite"/>
    </source>
</evidence>
<comment type="caution">
    <text evidence="4">The sequence shown here is derived from an EMBL/GenBank/DDBJ whole genome shotgun (WGS) entry which is preliminary data.</text>
</comment>
<organism evidence="4 5">
    <name type="scientific">Hymenobacter defluvii</name>
    <dbReference type="NCBI Taxonomy" id="2054411"/>
    <lineage>
        <taxon>Bacteria</taxon>
        <taxon>Pseudomonadati</taxon>
        <taxon>Bacteroidota</taxon>
        <taxon>Cytophagia</taxon>
        <taxon>Cytophagales</taxon>
        <taxon>Hymenobacteraceae</taxon>
        <taxon>Hymenobacter</taxon>
    </lineage>
</organism>
<gene>
    <name evidence="4" type="ORF">J4D97_15625</name>
</gene>
<sequence length="179" mass="18583">MKKSLFLLALLVGLQHSSPAQSTQPSAAAPTYQASGETHAHPSPHGGVVHTAGTYHIEAVQQGQLLAVYLFDGKMQPLSNRQVTGTALIDRGGQPTSLPLAPAGSDRLQAVLPKGAAPGAVTVQLKRDGQSISARFESLKEASATQKAAAAYACPMHPSETSAVPGSCPKCHMALRKRS</sequence>
<dbReference type="InterPro" id="IPR045800">
    <property type="entry name" value="HMBD"/>
</dbReference>
<evidence type="ECO:0000313" key="4">
    <source>
        <dbReference type="EMBL" id="MBO3272090.1"/>
    </source>
</evidence>
<evidence type="ECO:0000259" key="3">
    <source>
        <dbReference type="Pfam" id="PF19335"/>
    </source>
</evidence>
<feature type="region of interest" description="Disordered" evidence="1">
    <location>
        <begin position="19"/>
        <end position="50"/>
    </location>
</feature>
<feature type="compositionally biased region" description="Low complexity" evidence="1">
    <location>
        <begin position="19"/>
        <end position="31"/>
    </location>
</feature>
<keyword evidence="5" id="KW-1185">Reference proteome</keyword>
<protein>
    <recommendedName>
        <fullName evidence="3">Heavy metal binding domain-containing protein</fullName>
    </recommendedName>
</protein>
<reference evidence="4 5" key="1">
    <citation type="submission" date="2021-03" db="EMBL/GenBank/DDBJ databases">
        <authorList>
            <person name="Kim M.K."/>
        </authorList>
    </citation>
    <scope>NUCLEOTIDE SEQUENCE [LARGE SCALE GENOMIC DNA]</scope>
    <source>
        <strain evidence="4 5">BT507</strain>
    </source>
</reference>